<proteinExistence type="predicted"/>
<organism evidence="1">
    <name type="scientific">Streptomyces sp. R21</name>
    <dbReference type="NCBI Taxonomy" id="3238627"/>
    <lineage>
        <taxon>Bacteria</taxon>
        <taxon>Bacillati</taxon>
        <taxon>Actinomycetota</taxon>
        <taxon>Actinomycetes</taxon>
        <taxon>Kitasatosporales</taxon>
        <taxon>Streptomycetaceae</taxon>
        <taxon>Streptomyces</taxon>
    </lineage>
</organism>
<name>A0AB39PFQ8_9ACTN</name>
<accession>A0AB39PFQ8</accession>
<dbReference type="RefSeq" id="WP_369238213.1">
    <property type="nucleotide sequence ID" value="NZ_CP163435.1"/>
</dbReference>
<evidence type="ECO:0000313" key="1">
    <source>
        <dbReference type="EMBL" id="XDQ29322.1"/>
    </source>
</evidence>
<gene>
    <name evidence="1" type="ORF">AB5J56_33545</name>
</gene>
<protein>
    <submittedName>
        <fullName evidence="1">DUF6507 family protein</fullName>
    </submittedName>
</protein>
<sequence>MPKWNIDPAGVEVVLSRVGDVMTTLNDIVEAYGTDVEQAALWAGTLTSEATNGKTPIAGLVGSALVEFVEGTASELQFVGERTGKSVNGAIEATVAYQQGDLAMAAHVQHEAAGVVEDRLDIADLKRGNR</sequence>
<reference evidence="1" key="1">
    <citation type="submission" date="2024-07" db="EMBL/GenBank/DDBJ databases">
        <authorList>
            <person name="Yu S.T."/>
        </authorList>
    </citation>
    <scope>NUCLEOTIDE SEQUENCE</scope>
    <source>
        <strain evidence="1">R21</strain>
    </source>
</reference>
<dbReference type="InterPro" id="IPR045436">
    <property type="entry name" value="DUF6507"/>
</dbReference>
<dbReference type="EMBL" id="CP163435">
    <property type="protein sequence ID" value="XDQ29322.1"/>
    <property type="molecule type" value="Genomic_DNA"/>
</dbReference>
<dbReference type="Pfam" id="PF20117">
    <property type="entry name" value="DUF6507"/>
    <property type="match status" value="1"/>
</dbReference>
<dbReference type="AlphaFoldDB" id="A0AB39PFQ8"/>